<dbReference type="PANTHER" id="PTHR32046:SF11">
    <property type="entry name" value="IMMUNE-ASSOCIATED NUCLEOTIDE-BINDING PROTEIN 10-LIKE"/>
    <property type="match status" value="1"/>
</dbReference>
<dbReference type="Pfam" id="PF26633">
    <property type="entry name" value="DUF8206"/>
    <property type="match status" value="1"/>
</dbReference>
<dbReference type="Gene3D" id="3.40.50.300">
    <property type="entry name" value="P-loop containing nucleotide triphosphate hydrolases"/>
    <property type="match status" value="1"/>
</dbReference>
<accession>A0A6A6QWF7</accession>
<evidence type="ECO:0000313" key="5">
    <source>
        <dbReference type="EMBL" id="KAF2496546.1"/>
    </source>
</evidence>
<feature type="region of interest" description="Disordered" evidence="1">
    <location>
        <begin position="1207"/>
        <end position="1310"/>
    </location>
</feature>
<sequence>MSSPTLKRPALGSSAALGALYDAKNDCFLPQSLVRGPLPQSAVNSADVSKIDMTSSNNDTLKEKFSRMDIGPELGASVLAGLVAPEKSGRYVLQKRGTFPTVHRAFYYTLSTKQETLNLASNDAREALDFDTLSSTSATHIVTGITWGSQSVVTATRQISSDENRIEIEKSLEQAFKKFEEDESSDYAEPARYKALMSINDSFEIKVHSDMLDYEETPPAGVDSAHGHILRLPRLVQTLTEDGKGQPLFYTLLPISFLVLLGIPVLTQGSVGQLDTDTQKKFVELMDELRNSLQILNEYYHNLKLHREYDSAEHVMEVFDKLNEAKEAESYLKSSYARIIRAVRSGKAEAGEPQQLLQDLFNGPCAPAKLTAMMGDYSEKLKLITSMIDGGAKYVGHSGQPLNDLLRRNSRGYSYVFYFNSGAMRKQESWEANVKLFSRILSNAQPGSLDIVVDCDATGEDLDKARISKFQGTSMTAKDVLEQQKYLSDKSLMRYDDAYLDSSIIHVPASRKGVKLPCPGEKCSSQHVLEWICWKCHVPVEYGTVDRFMYCDCGRTPYDRVSFRCQGQGHGPNFARYTSRRLMSALESLPNPRELNILILGETGVGKSTFINAFVNYLTFSSLDEGMSAEKLNWIIPCSFATQSVDEQTGRLLQHRVKIGADEDEADGMSGDSATQKATVYPLYIGGTLVRLIDTPGIGDVRGIEQDRKNMVNVLSVLRNYDQLHGILILLKPNNSRLNVLFRFCVKELLTHLHRNAAQNMIFGFTNTRGSNYQPGDTFNPLEKLLDEYKDVIKGLYRDNVYCFDSESFRYLAARKKGIDIGNLDDYRRSWDHSAKEANRLLQYTHNLIPHQVKSTLSLNETRYLISQLTKPMQQISKAITDSVTQNEKQMDDLKNTRATGLALQSKLNIHKTVVDAKQLDKPKTVCAHASCVTVKDRSGPNGETVKLRKSLCHNPCCLTNVPPYKVGTRELIHCAAFSNEKCTKCSHHWSEHEHIRVEFTEKNQIETDPTVAAAITVNGNETVAKEAQLKVLAKHITELRQEHTQIQEAAAQFRVYLKKNSITRGINDATLEYFEHLIKEERSKVSLGGSRTRLDALEKDKDRYEHYVKLLESGQQIGSTVRQALDEDGVYRLVETLYRMPHYGQQLKKVAQVVGMAYAASYRERPYRVRGRNYWMSSGPERSSALSAPSGRGYAGYSTRVVSNQLLGEKEEKRPVQQVRSMLDPYAPVSSSGGYSDEKRALQESEGRHSRMDSGYSNAGSTGNGNANVGYGNEYELGSGSVGTAPPPYEVEASVGDGRQGKISKGGWMKNLGKSVNRLVKKEKK</sequence>
<evidence type="ECO:0000313" key="6">
    <source>
        <dbReference type="Proteomes" id="UP000799750"/>
    </source>
</evidence>
<dbReference type="Proteomes" id="UP000799750">
    <property type="component" value="Unassembled WGS sequence"/>
</dbReference>
<evidence type="ECO:0000259" key="2">
    <source>
        <dbReference type="Pfam" id="PF24674"/>
    </source>
</evidence>
<dbReference type="PANTHER" id="PTHR32046">
    <property type="entry name" value="G DOMAIN-CONTAINING PROTEIN"/>
    <property type="match status" value="1"/>
</dbReference>
<evidence type="ECO:0000259" key="4">
    <source>
        <dbReference type="Pfam" id="PF26633"/>
    </source>
</evidence>
<feature type="domain" description="SNTX MACPF/CDC-like" evidence="2">
    <location>
        <begin position="7"/>
        <end position="256"/>
    </location>
</feature>
<evidence type="ECO:0000256" key="1">
    <source>
        <dbReference type="SAM" id="MobiDB-lite"/>
    </source>
</evidence>
<gene>
    <name evidence="5" type="ORF">BU16DRAFT_458988</name>
</gene>
<dbReference type="InterPro" id="IPR056072">
    <property type="entry name" value="SNTX_MACPF/CDC-like_dom"/>
</dbReference>
<evidence type="ECO:0000259" key="3">
    <source>
        <dbReference type="Pfam" id="PF24676"/>
    </source>
</evidence>
<dbReference type="InterPro" id="IPR025662">
    <property type="entry name" value="Sigma_54_int_dom_ATP-bd_1"/>
</dbReference>
<dbReference type="InterPro" id="IPR058519">
    <property type="entry name" value="DUF8206"/>
</dbReference>
<dbReference type="OrthoDB" id="8954335at2759"/>
<dbReference type="PROSITE" id="PS00675">
    <property type="entry name" value="SIGMA54_INTERACT_1"/>
    <property type="match status" value="1"/>
</dbReference>
<feature type="domain" description="DUF8206" evidence="4">
    <location>
        <begin position="919"/>
        <end position="999"/>
    </location>
</feature>
<keyword evidence="6" id="KW-1185">Reference proteome</keyword>
<dbReference type="SUPFAM" id="SSF52540">
    <property type="entry name" value="P-loop containing nucleoside triphosphate hydrolases"/>
    <property type="match status" value="1"/>
</dbReference>
<dbReference type="InterPro" id="IPR027417">
    <property type="entry name" value="P-loop_NTPase"/>
</dbReference>
<protein>
    <submittedName>
        <fullName evidence="5">Uncharacterized protein</fullName>
    </submittedName>
</protein>
<feature type="compositionally biased region" description="Low complexity" evidence="1">
    <location>
        <begin position="1255"/>
        <end position="1269"/>
    </location>
</feature>
<name>A0A6A6QWF7_9PEZI</name>
<dbReference type="EMBL" id="MU004187">
    <property type="protein sequence ID" value="KAF2496546.1"/>
    <property type="molecule type" value="Genomic_DNA"/>
</dbReference>
<organism evidence="5 6">
    <name type="scientific">Lophium mytilinum</name>
    <dbReference type="NCBI Taxonomy" id="390894"/>
    <lineage>
        <taxon>Eukaryota</taxon>
        <taxon>Fungi</taxon>
        <taxon>Dikarya</taxon>
        <taxon>Ascomycota</taxon>
        <taxon>Pezizomycotina</taxon>
        <taxon>Dothideomycetes</taxon>
        <taxon>Pleosporomycetidae</taxon>
        <taxon>Mytilinidiales</taxon>
        <taxon>Mytilinidiaceae</taxon>
        <taxon>Lophium</taxon>
    </lineage>
</organism>
<dbReference type="Pfam" id="PF24676">
    <property type="entry name" value="DUF7656"/>
    <property type="match status" value="1"/>
</dbReference>
<dbReference type="InterPro" id="IPR056073">
    <property type="entry name" value="DUF7656"/>
</dbReference>
<reference evidence="5" key="1">
    <citation type="journal article" date="2020" name="Stud. Mycol.">
        <title>101 Dothideomycetes genomes: a test case for predicting lifestyles and emergence of pathogens.</title>
        <authorList>
            <person name="Haridas S."/>
            <person name="Albert R."/>
            <person name="Binder M."/>
            <person name="Bloem J."/>
            <person name="Labutti K."/>
            <person name="Salamov A."/>
            <person name="Andreopoulos B."/>
            <person name="Baker S."/>
            <person name="Barry K."/>
            <person name="Bills G."/>
            <person name="Bluhm B."/>
            <person name="Cannon C."/>
            <person name="Castanera R."/>
            <person name="Culley D."/>
            <person name="Daum C."/>
            <person name="Ezra D."/>
            <person name="Gonzalez J."/>
            <person name="Henrissat B."/>
            <person name="Kuo A."/>
            <person name="Liang C."/>
            <person name="Lipzen A."/>
            <person name="Lutzoni F."/>
            <person name="Magnuson J."/>
            <person name="Mondo S."/>
            <person name="Nolan M."/>
            <person name="Ohm R."/>
            <person name="Pangilinan J."/>
            <person name="Park H.-J."/>
            <person name="Ramirez L."/>
            <person name="Alfaro M."/>
            <person name="Sun H."/>
            <person name="Tritt A."/>
            <person name="Yoshinaga Y."/>
            <person name="Zwiers L.-H."/>
            <person name="Turgeon B."/>
            <person name="Goodwin S."/>
            <person name="Spatafora J."/>
            <person name="Crous P."/>
            <person name="Grigoriev I."/>
        </authorList>
    </citation>
    <scope>NUCLEOTIDE SEQUENCE</scope>
    <source>
        <strain evidence="5">CBS 269.34</strain>
    </source>
</reference>
<feature type="domain" description="DUF7656" evidence="3">
    <location>
        <begin position="387"/>
        <end position="485"/>
    </location>
</feature>
<feature type="compositionally biased region" description="Basic and acidic residues" evidence="1">
    <location>
        <begin position="1237"/>
        <end position="1253"/>
    </location>
</feature>
<dbReference type="Pfam" id="PF24674">
    <property type="entry name" value="MACPF_SNTX"/>
    <property type="match status" value="1"/>
</dbReference>
<proteinExistence type="predicted"/>